<sequence>MSEIKKWDIIKSEYLIRRPWLTARRDCVRLPDGRINDEFYVLEYPDWVNVIAVTTDGDFVMVEQYRHGLGEIQTELCAGVVEAGEHHLDAAKRELMEESGFGGGEWKLLTVLSGNPSTTNNLTYCYVAEGVSRISTQHLDSTEDVAVRIMTRKEVEDMLRKDLLKQSLMVAPLMKYLYMPDLSE</sequence>
<proteinExistence type="predicted"/>
<organism evidence="1 2">
    <name type="scientific">Lepagella muris</name>
    <dbReference type="NCBI Taxonomy" id="3032870"/>
    <lineage>
        <taxon>Bacteria</taxon>
        <taxon>Pseudomonadati</taxon>
        <taxon>Bacteroidota</taxon>
        <taxon>Bacteroidia</taxon>
        <taxon>Bacteroidales</taxon>
        <taxon>Muribaculaceae</taxon>
        <taxon>Lepagella</taxon>
    </lineage>
</organism>
<evidence type="ECO:0000313" key="2">
    <source>
        <dbReference type="Proteomes" id="UP000306319"/>
    </source>
</evidence>
<name>A0AC61RJX2_9BACT</name>
<keyword evidence="2" id="KW-1185">Reference proteome</keyword>
<evidence type="ECO:0000313" key="1">
    <source>
        <dbReference type="EMBL" id="TGY78345.1"/>
    </source>
</evidence>
<keyword evidence="1" id="KW-0378">Hydrolase</keyword>
<accession>A0AC61RJX2</accession>
<gene>
    <name evidence="1" type="ORF">E5331_10715</name>
</gene>
<dbReference type="Proteomes" id="UP000306319">
    <property type="component" value="Unassembled WGS sequence"/>
</dbReference>
<comment type="caution">
    <text evidence="1">The sequence shown here is derived from an EMBL/GenBank/DDBJ whole genome shotgun (WGS) entry which is preliminary data.</text>
</comment>
<protein>
    <submittedName>
        <fullName evidence="1">NUDIX hydrolase</fullName>
    </submittedName>
</protein>
<dbReference type="EMBL" id="SRYB01000014">
    <property type="protein sequence ID" value="TGY78345.1"/>
    <property type="molecule type" value="Genomic_DNA"/>
</dbReference>
<reference evidence="1" key="1">
    <citation type="submission" date="2019-04" db="EMBL/GenBank/DDBJ databases">
        <title>Microbes associate with the intestines of laboratory mice.</title>
        <authorList>
            <person name="Navarre W."/>
            <person name="Wong E."/>
            <person name="Huang K."/>
            <person name="Tropini C."/>
            <person name="Ng K."/>
            <person name="Yu B."/>
        </authorList>
    </citation>
    <scope>NUCLEOTIDE SEQUENCE</scope>
    <source>
        <strain evidence="1">NM04_E33</strain>
    </source>
</reference>